<name>A0ACC0VSL1_9STRA</name>
<comment type="caution">
    <text evidence="1">The sequence shown here is derived from an EMBL/GenBank/DDBJ whole genome shotgun (WGS) entry which is preliminary data.</text>
</comment>
<evidence type="ECO:0000313" key="2">
    <source>
        <dbReference type="Proteomes" id="UP001163321"/>
    </source>
</evidence>
<protein>
    <submittedName>
        <fullName evidence="1">Uncharacterized protein</fullName>
    </submittedName>
</protein>
<gene>
    <name evidence="1" type="ORF">PsorP6_004599</name>
</gene>
<organism evidence="1 2">
    <name type="scientific">Peronosclerospora sorghi</name>
    <dbReference type="NCBI Taxonomy" id="230839"/>
    <lineage>
        <taxon>Eukaryota</taxon>
        <taxon>Sar</taxon>
        <taxon>Stramenopiles</taxon>
        <taxon>Oomycota</taxon>
        <taxon>Peronosporomycetes</taxon>
        <taxon>Peronosporales</taxon>
        <taxon>Peronosporaceae</taxon>
        <taxon>Peronosclerospora</taxon>
    </lineage>
</organism>
<dbReference type="Proteomes" id="UP001163321">
    <property type="component" value="Chromosome 8"/>
</dbReference>
<proteinExistence type="predicted"/>
<keyword evidence="2" id="KW-1185">Reference proteome</keyword>
<dbReference type="EMBL" id="CM047587">
    <property type="protein sequence ID" value="KAI9908451.1"/>
    <property type="molecule type" value="Genomic_DNA"/>
</dbReference>
<evidence type="ECO:0000313" key="1">
    <source>
        <dbReference type="EMBL" id="KAI9908451.1"/>
    </source>
</evidence>
<accession>A0ACC0VSL1</accession>
<sequence>MAPTIKDDELPERRRRGDDDIAVLSSGHQEVLPPDKIAKRSPASIIVEEIRDFRITSDLKSMYQKNDGPSKRRETSSPIWYYGVTLKKKNETDKRLFFCMASSTCRNPSRTTRIMYTRDETTAAVNHLRDFHGIVGGKSVAVAKKKADIDAADKESKIFNLYKKNPRSSVIPVIHLNLDLWTSKVSKEKYVGVRIYFIDIYWGLNSYILAINPFAPSSDVIKGNRFSEILQMWLRDILAEFGIRITDIAGSTSDGGSDVQRGMTSLDDSKLLE</sequence>
<reference evidence="1 2" key="1">
    <citation type="journal article" date="2022" name="bioRxiv">
        <title>The genome of the oomycete Peronosclerospora sorghi, a cosmopolitan pathogen of maize and sorghum, is inflated with dispersed pseudogenes.</title>
        <authorList>
            <person name="Fletcher K."/>
            <person name="Martin F."/>
            <person name="Isakeit T."/>
            <person name="Cavanaugh K."/>
            <person name="Magill C."/>
            <person name="Michelmore R."/>
        </authorList>
    </citation>
    <scope>NUCLEOTIDE SEQUENCE [LARGE SCALE GENOMIC DNA]</scope>
    <source>
        <strain evidence="1">P6</strain>
    </source>
</reference>